<protein>
    <submittedName>
        <fullName evidence="1">Uncharacterized protein</fullName>
    </submittedName>
</protein>
<dbReference type="EMBL" id="JACGCM010001193">
    <property type="protein sequence ID" value="KAF6159415.1"/>
    <property type="molecule type" value="Genomic_DNA"/>
</dbReference>
<proteinExistence type="predicted"/>
<organism evidence="1 2">
    <name type="scientific">Kingdonia uniflora</name>
    <dbReference type="NCBI Taxonomy" id="39325"/>
    <lineage>
        <taxon>Eukaryota</taxon>
        <taxon>Viridiplantae</taxon>
        <taxon>Streptophyta</taxon>
        <taxon>Embryophyta</taxon>
        <taxon>Tracheophyta</taxon>
        <taxon>Spermatophyta</taxon>
        <taxon>Magnoliopsida</taxon>
        <taxon>Ranunculales</taxon>
        <taxon>Circaeasteraceae</taxon>
        <taxon>Kingdonia</taxon>
    </lineage>
</organism>
<dbReference type="Proteomes" id="UP000541444">
    <property type="component" value="Unassembled WGS sequence"/>
</dbReference>
<comment type="caution">
    <text evidence="1">The sequence shown here is derived from an EMBL/GenBank/DDBJ whole genome shotgun (WGS) entry which is preliminary data.</text>
</comment>
<evidence type="ECO:0000313" key="1">
    <source>
        <dbReference type="EMBL" id="KAF6159415.1"/>
    </source>
</evidence>
<evidence type="ECO:0000313" key="2">
    <source>
        <dbReference type="Proteomes" id="UP000541444"/>
    </source>
</evidence>
<accession>A0A7J7MWW9</accession>
<reference evidence="1 2" key="1">
    <citation type="journal article" date="2020" name="IScience">
        <title>Genome Sequencing of the Endangered Kingdonia uniflora (Circaeasteraceae, Ranunculales) Reveals Potential Mechanisms of Evolutionary Specialization.</title>
        <authorList>
            <person name="Sun Y."/>
            <person name="Deng T."/>
            <person name="Zhang A."/>
            <person name="Moore M.J."/>
            <person name="Landis J.B."/>
            <person name="Lin N."/>
            <person name="Zhang H."/>
            <person name="Zhang X."/>
            <person name="Huang J."/>
            <person name="Zhang X."/>
            <person name="Sun H."/>
            <person name="Wang H."/>
        </authorList>
    </citation>
    <scope>NUCLEOTIDE SEQUENCE [LARGE SCALE GENOMIC DNA]</scope>
    <source>
        <strain evidence="1">TB1705</strain>
        <tissue evidence="1">Leaf</tissue>
    </source>
</reference>
<dbReference type="PANTHER" id="PTHR46481:SF6">
    <property type="entry name" value="ZINC FINGER BED DOMAIN-CONTAINING PROTEIN RICESLEEPER 2-LIKE"/>
    <property type="match status" value="1"/>
</dbReference>
<name>A0A7J7MWW9_9MAGN</name>
<dbReference type="AlphaFoldDB" id="A0A7J7MWW9"/>
<gene>
    <name evidence="1" type="ORF">GIB67_032186</name>
</gene>
<feature type="non-terminal residue" evidence="1">
    <location>
        <position position="1"/>
    </location>
</feature>
<keyword evidence="2" id="KW-1185">Reference proteome</keyword>
<dbReference type="PANTHER" id="PTHR46481">
    <property type="entry name" value="ZINC FINGER BED DOMAIN-CONTAINING PROTEIN 4"/>
    <property type="match status" value="1"/>
</dbReference>
<dbReference type="OrthoDB" id="1873329at2759"/>
<sequence>FCELVNIAFVRHSLPFSFVEYEGVRNAFNYTAYANRDIKLVSQNTSKADILKMYKREKALIQKMLLEVPKKISLTSDLSSPVIRDCYCRSTLTLTTGGSS</sequence>
<dbReference type="InterPro" id="IPR052035">
    <property type="entry name" value="ZnF_BED_domain_contain"/>
</dbReference>